<evidence type="ECO:0000256" key="2">
    <source>
        <dbReference type="ARBA" id="ARBA00004418"/>
    </source>
</evidence>
<reference evidence="17" key="1">
    <citation type="submission" date="2017-06" db="EMBL/GenBank/DDBJ databases">
        <authorList>
            <person name="Varghese N."/>
            <person name="Submissions S."/>
        </authorList>
    </citation>
    <scope>NUCLEOTIDE SEQUENCE [LARGE SCALE GENOMIC DNA]</scope>
    <source>
        <strain evidence="17">Ca-68</strain>
    </source>
</reference>
<comment type="subcellular location">
    <subcellularLocation>
        <location evidence="2">Periplasm</location>
    </subcellularLocation>
</comment>
<dbReference type="NCBIfam" id="TIGR02658">
    <property type="entry name" value="TTQ_MADH_Hv"/>
    <property type="match status" value="1"/>
</dbReference>
<dbReference type="GO" id="GO:0052876">
    <property type="term" value="F:methylamine dehydrogenase (amicyanin) activity"/>
    <property type="evidence" value="ECO:0007669"/>
    <property type="project" value="UniProtKB-EC"/>
</dbReference>
<evidence type="ECO:0000256" key="1">
    <source>
        <dbReference type="ARBA" id="ARBA00002034"/>
    </source>
</evidence>
<dbReference type="InterPro" id="IPR015943">
    <property type="entry name" value="WD40/YVTN_repeat-like_dom_sf"/>
</dbReference>
<organism evidence="16 17">
    <name type="scientific">Methylobacillus rhizosphaerae</name>
    <dbReference type="NCBI Taxonomy" id="551994"/>
    <lineage>
        <taxon>Bacteria</taxon>
        <taxon>Pseudomonadati</taxon>
        <taxon>Pseudomonadota</taxon>
        <taxon>Betaproteobacteria</taxon>
        <taxon>Nitrosomonadales</taxon>
        <taxon>Methylophilaceae</taxon>
        <taxon>Methylobacillus</taxon>
    </lineage>
</organism>
<feature type="chain" id="PRO_5013303120" description="Methylamine dehydrogenase heavy chain" evidence="15">
    <location>
        <begin position="28"/>
        <end position="397"/>
    </location>
</feature>
<dbReference type="EMBL" id="FZOA01000004">
    <property type="protein sequence ID" value="SNR79570.1"/>
    <property type="molecule type" value="Genomic_DNA"/>
</dbReference>
<dbReference type="InterPro" id="IPR013476">
    <property type="entry name" value="MeN_DH_Hvc"/>
</dbReference>
<evidence type="ECO:0000313" key="16">
    <source>
        <dbReference type="EMBL" id="SNR79570.1"/>
    </source>
</evidence>
<keyword evidence="17" id="KW-1185">Reference proteome</keyword>
<evidence type="ECO:0000256" key="6">
    <source>
        <dbReference type="ARBA" id="ARBA00016893"/>
    </source>
</evidence>
<dbReference type="EC" id="1.4.9.1" evidence="5"/>
<dbReference type="Gene3D" id="2.130.10.10">
    <property type="entry name" value="YVTN repeat-like/Quinoprotein amine dehydrogenase"/>
    <property type="match status" value="1"/>
</dbReference>
<evidence type="ECO:0000256" key="15">
    <source>
        <dbReference type="SAM" id="SignalP"/>
    </source>
</evidence>
<evidence type="ECO:0000256" key="4">
    <source>
        <dbReference type="ARBA" id="ARBA00011692"/>
    </source>
</evidence>
<keyword evidence="7" id="KW-0813">Transport</keyword>
<comment type="similarity">
    <text evidence="3">Belongs to the aromatic amine dehydrogenase heavy chain family.</text>
</comment>
<evidence type="ECO:0000256" key="5">
    <source>
        <dbReference type="ARBA" id="ARBA00012548"/>
    </source>
</evidence>
<keyword evidence="11" id="KW-0560">Oxidoreductase</keyword>
<dbReference type="Pfam" id="PF06433">
    <property type="entry name" value="Me-amine-dh_H"/>
    <property type="match status" value="1"/>
</dbReference>
<evidence type="ECO:0000313" key="17">
    <source>
        <dbReference type="Proteomes" id="UP000198305"/>
    </source>
</evidence>
<evidence type="ECO:0000256" key="10">
    <source>
        <dbReference type="ARBA" id="ARBA00022982"/>
    </source>
</evidence>
<comment type="function">
    <text evidence="1">Methylamine dehydrogenase carries out the oxidation of methylamine. Electrons are passed from methylamine dehydrogenase to amicyanin.</text>
</comment>
<feature type="signal peptide" evidence="15">
    <location>
        <begin position="1"/>
        <end position="27"/>
    </location>
</feature>
<feature type="disulfide bond" evidence="14">
    <location>
        <begin position="193"/>
        <end position="208"/>
    </location>
</feature>
<accession>A0A238Z8J2</accession>
<keyword evidence="8 15" id="KW-0732">Signal</keyword>
<evidence type="ECO:0000256" key="3">
    <source>
        <dbReference type="ARBA" id="ARBA00010548"/>
    </source>
</evidence>
<dbReference type="AlphaFoldDB" id="A0A238Z8J2"/>
<keyword evidence="9" id="KW-0574">Periplasm</keyword>
<evidence type="ECO:0000256" key="7">
    <source>
        <dbReference type="ARBA" id="ARBA00022448"/>
    </source>
</evidence>
<sequence length="397" mass="44094">MTTFQSSRLIGKLALAALLATTYSAFAADAVPSSLGAIGTAKTQEDITIEPGVPADSKRVYVQDPGHFNVTTTVYSIDGKNNNLLGMTDSGKLANLMLSSDGKFFVTSNTTYSRIASGKRDDYVQVIDAQSLKVLADIDIPEGRFLTGVMERLASISTDNKHMLFQQFAPSPAVGLVDLEKKSFVKMMDIPDCYHIFPVPNQGFYMHCRDGSMMHITYDDKGNTKQKPTKVFHAEDDYLFVNPYYSNSTGRLVWPTYEGRVFQAKLSDKGAEFLKPIEIFSDKEKAANWRPGGWQVVAYHKARNEIYVLADQRAKWTHVTASRYVFVIDGTTGKRLRRIDLKHEIDGISVTQDADPNLYAVSAEDKTMYTFNALSGKQTGKVDELGRAPTISLTLDK</sequence>
<comment type="catalytic activity">
    <reaction evidence="13">
        <text>2 oxidized [amicyanin] + methylamine + H2O = 2 reduced [amicyanin] + formaldehyde + NH4(+) + 2 H(+)</text>
        <dbReference type="Rhea" id="RHEA:30207"/>
        <dbReference type="Rhea" id="RHEA-COMP:11100"/>
        <dbReference type="Rhea" id="RHEA-COMP:11101"/>
        <dbReference type="ChEBI" id="CHEBI:15377"/>
        <dbReference type="ChEBI" id="CHEBI:15378"/>
        <dbReference type="ChEBI" id="CHEBI:16842"/>
        <dbReference type="ChEBI" id="CHEBI:28938"/>
        <dbReference type="ChEBI" id="CHEBI:29036"/>
        <dbReference type="ChEBI" id="CHEBI:49552"/>
        <dbReference type="ChEBI" id="CHEBI:59338"/>
        <dbReference type="EC" id="1.4.9.1"/>
    </reaction>
</comment>
<dbReference type="RefSeq" id="WP_089375247.1">
    <property type="nucleotide sequence ID" value="NZ_FZOA01000004.1"/>
</dbReference>
<evidence type="ECO:0000256" key="8">
    <source>
        <dbReference type="ARBA" id="ARBA00022729"/>
    </source>
</evidence>
<name>A0A238Z8J2_9PROT</name>
<protein>
    <recommendedName>
        <fullName evidence="6">Methylamine dehydrogenase heavy chain</fullName>
        <ecNumber evidence="5">1.4.9.1</ecNumber>
    </recommendedName>
    <alternativeName>
        <fullName evidence="12">Methylamine dehydrogenase (amicyanin)</fullName>
    </alternativeName>
</protein>
<evidence type="ECO:0000256" key="13">
    <source>
        <dbReference type="ARBA" id="ARBA00049536"/>
    </source>
</evidence>
<evidence type="ECO:0000256" key="11">
    <source>
        <dbReference type="ARBA" id="ARBA00023002"/>
    </source>
</evidence>
<comment type="subunit">
    <text evidence="4">Tetramer of two light and two heavy chains.</text>
</comment>
<dbReference type="GO" id="GO:0030416">
    <property type="term" value="P:methylamine metabolic process"/>
    <property type="evidence" value="ECO:0007669"/>
    <property type="project" value="InterPro"/>
</dbReference>
<dbReference type="Proteomes" id="UP000198305">
    <property type="component" value="Unassembled WGS sequence"/>
</dbReference>
<keyword evidence="10" id="KW-0249">Electron transport</keyword>
<dbReference type="InterPro" id="IPR009451">
    <property type="entry name" value="Metamine_DH_Hvc"/>
</dbReference>
<evidence type="ECO:0000256" key="12">
    <source>
        <dbReference type="ARBA" id="ARBA00031741"/>
    </source>
</evidence>
<dbReference type="GO" id="GO:0030058">
    <property type="term" value="F:aliphatic amine dehydrogenase activity"/>
    <property type="evidence" value="ECO:0007669"/>
    <property type="project" value="InterPro"/>
</dbReference>
<keyword evidence="14" id="KW-1015">Disulfide bond</keyword>
<gene>
    <name evidence="16" type="ORF">SAMN05192560_1124</name>
</gene>
<evidence type="ECO:0000256" key="14">
    <source>
        <dbReference type="PIRSR" id="PIRSR609451-50"/>
    </source>
</evidence>
<dbReference type="SUPFAM" id="SSF50969">
    <property type="entry name" value="YVTN repeat-like/Quinoprotein amine dehydrogenase"/>
    <property type="match status" value="1"/>
</dbReference>
<dbReference type="GO" id="GO:0042597">
    <property type="term" value="C:periplasmic space"/>
    <property type="evidence" value="ECO:0007669"/>
    <property type="project" value="UniProtKB-SubCell"/>
</dbReference>
<proteinExistence type="inferred from homology"/>
<dbReference type="OrthoDB" id="185182at2"/>
<dbReference type="InterPro" id="IPR011044">
    <property type="entry name" value="Quino_amine_DH_bsu"/>
</dbReference>
<evidence type="ECO:0000256" key="9">
    <source>
        <dbReference type="ARBA" id="ARBA00022764"/>
    </source>
</evidence>